<gene>
    <name evidence="2" type="ORF">METZ01_LOCUS311276</name>
</gene>
<comment type="similarity">
    <text evidence="1">Belongs to the short-chain dehydrogenases/reductases (SDR) family.</text>
</comment>
<dbReference type="FunFam" id="3.40.50.720:FF:000084">
    <property type="entry name" value="Short-chain dehydrogenase reductase"/>
    <property type="match status" value="1"/>
</dbReference>
<evidence type="ECO:0000256" key="1">
    <source>
        <dbReference type="ARBA" id="ARBA00006484"/>
    </source>
</evidence>
<proteinExistence type="inferred from homology"/>
<dbReference type="Pfam" id="PF13561">
    <property type="entry name" value="adh_short_C2"/>
    <property type="match status" value="1"/>
</dbReference>
<dbReference type="AlphaFoldDB" id="A0A382NFE3"/>
<dbReference type="GO" id="GO:0032787">
    <property type="term" value="P:monocarboxylic acid metabolic process"/>
    <property type="evidence" value="ECO:0007669"/>
    <property type="project" value="UniProtKB-ARBA"/>
</dbReference>
<dbReference type="InterPro" id="IPR020904">
    <property type="entry name" value="Sc_DH/Rdtase_CS"/>
</dbReference>
<dbReference type="PANTHER" id="PTHR42879">
    <property type="entry name" value="3-OXOACYL-(ACYL-CARRIER-PROTEIN) REDUCTASE"/>
    <property type="match status" value="1"/>
</dbReference>
<dbReference type="SUPFAM" id="SSF51735">
    <property type="entry name" value="NAD(P)-binding Rossmann-fold domains"/>
    <property type="match status" value="1"/>
</dbReference>
<sequence>MNAENWSGEQQIMGRIDGKTALVTGARAGIGRAVALRLAEEGARVAVSGHTEESGQAVVSQIREAEGEAINLALDVVSEAAWRDALKLIEETFGQLDILVNNAGITMSGKIEDTALEDWQRIMEVNIDGVFLGTKHAIPLMRKGGGGSIVNLSSVLGITGTPMISAYTASKAAVRLFTKCAALECAVDNIRVNSIHPAFIHTPMMEDTAIRLHGDVATGKVEFGKFHPIGHVGEPLDIANGVLYLVSDESAFTTGAELVIDGGYTAA</sequence>
<evidence type="ECO:0000313" key="2">
    <source>
        <dbReference type="EMBL" id="SVC58422.1"/>
    </source>
</evidence>
<name>A0A382NFE3_9ZZZZ</name>
<dbReference type="PRINTS" id="PR00080">
    <property type="entry name" value="SDRFAMILY"/>
</dbReference>
<dbReference type="NCBIfam" id="NF005559">
    <property type="entry name" value="PRK07231.1"/>
    <property type="match status" value="1"/>
</dbReference>
<reference evidence="2" key="1">
    <citation type="submission" date="2018-05" db="EMBL/GenBank/DDBJ databases">
        <authorList>
            <person name="Lanie J.A."/>
            <person name="Ng W.-L."/>
            <person name="Kazmierczak K.M."/>
            <person name="Andrzejewski T.M."/>
            <person name="Davidsen T.M."/>
            <person name="Wayne K.J."/>
            <person name="Tettelin H."/>
            <person name="Glass J.I."/>
            <person name="Rusch D."/>
            <person name="Podicherti R."/>
            <person name="Tsui H.-C.T."/>
            <person name="Winkler M.E."/>
        </authorList>
    </citation>
    <scope>NUCLEOTIDE SEQUENCE</scope>
</reference>
<dbReference type="PRINTS" id="PR00081">
    <property type="entry name" value="GDHRDH"/>
</dbReference>
<dbReference type="PANTHER" id="PTHR42879:SF2">
    <property type="entry name" value="3-OXOACYL-[ACYL-CARRIER-PROTEIN] REDUCTASE FABG"/>
    <property type="match status" value="1"/>
</dbReference>
<accession>A0A382NFE3</accession>
<protein>
    <submittedName>
        <fullName evidence="2">Uncharacterized protein</fullName>
    </submittedName>
</protein>
<dbReference type="Gene3D" id="3.40.50.720">
    <property type="entry name" value="NAD(P)-binding Rossmann-like Domain"/>
    <property type="match status" value="1"/>
</dbReference>
<organism evidence="2">
    <name type="scientific">marine metagenome</name>
    <dbReference type="NCBI Taxonomy" id="408172"/>
    <lineage>
        <taxon>unclassified sequences</taxon>
        <taxon>metagenomes</taxon>
        <taxon>ecological metagenomes</taxon>
    </lineage>
</organism>
<dbReference type="EMBL" id="UINC01099281">
    <property type="protein sequence ID" value="SVC58422.1"/>
    <property type="molecule type" value="Genomic_DNA"/>
</dbReference>
<dbReference type="InterPro" id="IPR036291">
    <property type="entry name" value="NAD(P)-bd_dom_sf"/>
</dbReference>
<dbReference type="PROSITE" id="PS00061">
    <property type="entry name" value="ADH_SHORT"/>
    <property type="match status" value="1"/>
</dbReference>
<dbReference type="InterPro" id="IPR050259">
    <property type="entry name" value="SDR"/>
</dbReference>
<dbReference type="InterPro" id="IPR002347">
    <property type="entry name" value="SDR_fam"/>
</dbReference>